<comment type="caution">
    <text evidence="7">The sequence shown here is derived from an EMBL/GenBank/DDBJ whole genome shotgun (WGS) entry which is preliminary data.</text>
</comment>
<dbReference type="EMBL" id="JBHRSQ010000013">
    <property type="protein sequence ID" value="MFC2992489.1"/>
    <property type="molecule type" value="Genomic_DNA"/>
</dbReference>
<comment type="subcellular location">
    <subcellularLocation>
        <location evidence="1">Membrane</location>
        <topology evidence="1">Multi-pass membrane protein</topology>
    </subcellularLocation>
</comment>
<evidence type="ECO:0000256" key="5">
    <source>
        <dbReference type="SAM" id="Phobius"/>
    </source>
</evidence>
<name>A0ABV7B603_9GAMM</name>
<feature type="transmembrane region" description="Helical" evidence="5">
    <location>
        <begin position="33"/>
        <end position="54"/>
    </location>
</feature>
<keyword evidence="2 5" id="KW-0812">Transmembrane</keyword>
<dbReference type="InterPro" id="IPR000620">
    <property type="entry name" value="EamA_dom"/>
</dbReference>
<dbReference type="PANTHER" id="PTHR32322">
    <property type="entry name" value="INNER MEMBRANE TRANSPORTER"/>
    <property type="match status" value="1"/>
</dbReference>
<sequence>MSLADTLRLMLLSSMWGLSFIFMRVAVPEFGPVPLILVRMGVGALMLVPLLFTLRYLKLVWANKGSLFVLGVINHVVPFSLLALATTRLEAGFTSLINATTPIFTALLGALFFATPVMRQQYLGLALAFFGVYVLSADRLDFALGGDGWFILAVLGATFFYGVSSNYTRRHLAHLPVRVLAAGSSAMSALVLLVPGLLLWPEAPISGLAWANGLALAVLSTTLAFLLYFGLIASAGATATSTVTFLVPVSALLWGYLLLGERLSLQILAGMAITLAGTAVATGLLRLRRPRREPAADNTVKVTIASNDHDTR</sequence>
<reference evidence="8" key="1">
    <citation type="journal article" date="2019" name="Int. J. Syst. Evol. Microbiol.">
        <title>The Global Catalogue of Microorganisms (GCM) 10K type strain sequencing project: providing services to taxonomists for standard genome sequencing and annotation.</title>
        <authorList>
            <consortium name="The Broad Institute Genomics Platform"/>
            <consortium name="The Broad Institute Genome Sequencing Center for Infectious Disease"/>
            <person name="Wu L."/>
            <person name="Ma J."/>
        </authorList>
    </citation>
    <scope>NUCLEOTIDE SEQUENCE [LARGE SCALE GENOMIC DNA]</scope>
    <source>
        <strain evidence="8">KCTC 52660</strain>
    </source>
</reference>
<keyword evidence="3 5" id="KW-1133">Transmembrane helix</keyword>
<evidence type="ECO:0000256" key="2">
    <source>
        <dbReference type="ARBA" id="ARBA00022692"/>
    </source>
</evidence>
<evidence type="ECO:0000313" key="7">
    <source>
        <dbReference type="EMBL" id="MFC2992489.1"/>
    </source>
</evidence>
<feature type="transmembrane region" description="Helical" evidence="5">
    <location>
        <begin position="179"/>
        <end position="201"/>
    </location>
</feature>
<dbReference type="InterPro" id="IPR037185">
    <property type="entry name" value="EmrE-like"/>
</dbReference>
<feature type="transmembrane region" description="Helical" evidence="5">
    <location>
        <begin position="7"/>
        <end position="27"/>
    </location>
</feature>
<feature type="transmembrane region" description="Helical" evidence="5">
    <location>
        <begin position="121"/>
        <end position="137"/>
    </location>
</feature>
<feature type="domain" description="EamA" evidence="6">
    <location>
        <begin position="149"/>
        <end position="281"/>
    </location>
</feature>
<keyword evidence="8" id="KW-1185">Reference proteome</keyword>
<evidence type="ECO:0000259" key="6">
    <source>
        <dbReference type="Pfam" id="PF00892"/>
    </source>
</evidence>
<organism evidence="7 8">
    <name type="scientific">Halomonas tibetensis</name>
    <dbReference type="NCBI Taxonomy" id="2259590"/>
    <lineage>
        <taxon>Bacteria</taxon>
        <taxon>Pseudomonadati</taxon>
        <taxon>Pseudomonadota</taxon>
        <taxon>Gammaproteobacteria</taxon>
        <taxon>Oceanospirillales</taxon>
        <taxon>Halomonadaceae</taxon>
        <taxon>Halomonas</taxon>
    </lineage>
</organism>
<dbReference type="Proteomes" id="UP001595386">
    <property type="component" value="Unassembled WGS sequence"/>
</dbReference>
<dbReference type="SUPFAM" id="SSF103481">
    <property type="entry name" value="Multidrug resistance efflux transporter EmrE"/>
    <property type="match status" value="2"/>
</dbReference>
<gene>
    <name evidence="7" type="ORF">ACFODV_10645</name>
</gene>
<evidence type="ECO:0000313" key="8">
    <source>
        <dbReference type="Proteomes" id="UP001595386"/>
    </source>
</evidence>
<keyword evidence="4 5" id="KW-0472">Membrane</keyword>
<evidence type="ECO:0000256" key="4">
    <source>
        <dbReference type="ARBA" id="ARBA00023136"/>
    </source>
</evidence>
<feature type="transmembrane region" description="Helical" evidence="5">
    <location>
        <begin position="207"/>
        <end position="229"/>
    </location>
</feature>
<evidence type="ECO:0000256" key="3">
    <source>
        <dbReference type="ARBA" id="ARBA00022989"/>
    </source>
</evidence>
<feature type="transmembrane region" description="Helical" evidence="5">
    <location>
        <begin position="91"/>
        <end position="114"/>
    </location>
</feature>
<proteinExistence type="predicted"/>
<evidence type="ECO:0000256" key="1">
    <source>
        <dbReference type="ARBA" id="ARBA00004141"/>
    </source>
</evidence>
<feature type="transmembrane region" description="Helical" evidence="5">
    <location>
        <begin position="263"/>
        <end position="285"/>
    </location>
</feature>
<dbReference type="InterPro" id="IPR050638">
    <property type="entry name" value="AA-Vitamin_Transporters"/>
</dbReference>
<accession>A0ABV7B603</accession>
<dbReference type="PANTHER" id="PTHR32322:SF9">
    <property type="entry name" value="AMINO-ACID METABOLITE EFFLUX PUMP-RELATED"/>
    <property type="match status" value="1"/>
</dbReference>
<protein>
    <submittedName>
        <fullName evidence="7">DMT family transporter</fullName>
    </submittedName>
</protein>
<dbReference type="Gene3D" id="1.10.3730.20">
    <property type="match status" value="1"/>
</dbReference>
<feature type="transmembrane region" description="Helical" evidence="5">
    <location>
        <begin position="66"/>
        <end position="85"/>
    </location>
</feature>
<feature type="transmembrane region" description="Helical" evidence="5">
    <location>
        <begin position="149"/>
        <end position="167"/>
    </location>
</feature>
<feature type="domain" description="EamA" evidence="6">
    <location>
        <begin position="9"/>
        <end position="136"/>
    </location>
</feature>
<dbReference type="Pfam" id="PF00892">
    <property type="entry name" value="EamA"/>
    <property type="match status" value="2"/>
</dbReference>
<dbReference type="RefSeq" id="WP_379758852.1">
    <property type="nucleotide sequence ID" value="NZ_JBHRSQ010000013.1"/>
</dbReference>
<feature type="transmembrane region" description="Helical" evidence="5">
    <location>
        <begin position="236"/>
        <end position="257"/>
    </location>
</feature>